<feature type="domain" description="DUF7730" evidence="1">
    <location>
        <begin position="48"/>
        <end position="187"/>
    </location>
</feature>
<evidence type="ECO:0000313" key="2">
    <source>
        <dbReference type="EMBL" id="KAK5703837.1"/>
    </source>
</evidence>
<sequence>MMRTRGYRQILPARAEDRDEYERVANTSLLRSTCLSEQYRTLYELNETSSALLRLPPELRSRIWSALLSDEAINVDYAMEAPFDGRPILQAYQYSKYTDDMREARRLQADDDIVGPQSQQRQHMRLAARHESLPLAITQVSRQVYHETALLISDEGHYRFQSTAAMDMFLKRTLPAQARAIRSISVIVEVSDKVGDDWSMMVSSRLTGLERVVCFAESYGVKDTRDRIRKNLDKLVEMLRSNGAEVIVVAYRTRAYRSHFETGYSSCVAPVTALEIDVVGQAIPTLSRLQAILLRL</sequence>
<dbReference type="PANTHER" id="PTHR38790">
    <property type="entry name" value="2EXR DOMAIN-CONTAINING PROTEIN-RELATED"/>
    <property type="match status" value="1"/>
</dbReference>
<reference evidence="2" key="1">
    <citation type="submission" date="2023-08" db="EMBL/GenBank/DDBJ databases">
        <title>Black Yeasts Isolated from many extreme environments.</title>
        <authorList>
            <person name="Coleine C."/>
            <person name="Stajich J.E."/>
            <person name="Selbmann L."/>
        </authorList>
    </citation>
    <scope>NUCLEOTIDE SEQUENCE</scope>
    <source>
        <strain evidence="2">CCFEE 5810</strain>
    </source>
</reference>
<accession>A0AAN7WDP6</accession>
<protein>
    <recommendedName>
        <fullName evidence="1">DUF7730 domain-containing protein</fullName>
    </recommendedName>
</protein>
<dbReference type="PANTHER" id="PTHR38790:SF4">
    <property type="entry name" value="2EXR DOMAIN-CONTAINING PROTEIN"/>
    <property type="match status" value="1"/>
</dbReference>
<organism evidence="2 3">
    <name type="scientific">Elasticomyces elasticus</name>
    <dbReference type="NCBI Taxonomy" id="574655"/>
    <lineage>
        <taxon>Eukaryota</taxon>
        <taxon>Fungi</taxon>
        <taxon>Dikarya</taxon>
        <taxon>Ascomycota</taxon>
        <taxon>Pezizomycotina</taxon>
        <taxon>Dothideomycetes</taxon>
        <taxon>Dothideomycetidae</taxon>
        <taxon>Mycosphaerellales</taxon>
        <taxon>Teratosphaeriaceae</taxon>
        <taxon>Elasticomyces</taxon>
    </lineage>
</organism>
<name>A0AAN7WDP6_9PEZI</name>
<dbReference type="Pfam" id="PF24864">
    <property type="entry name" value="DUF7730"/>
    <property type="match status" value="1"/>
</dbReference>
<dbReference type="EMBL" id="JAVRQU010000004">
    <property type="protein sequence ID" value="KAK5703837.1"/>
    <property type="molecule type" value="Genomic_DNA"/>
</dbReference>
<dbReference type="AlphaFoldDB" id="A0AAN7WDP6"/>
<dbReference type="Proteomes" id="UP001310594">
    <property type="component" value="Unassembled WGS sequence"/>
</dbReference>
<gene>
    <name evidence="2" type="ORF">LTR97_002850</name>
</gene>
<evidence type="ECO:0000259" key="1">
    <source>
        <dbReference type="Pfam" id="PF24864"/>
    </source>
</evidence>
<comment type="caution">
    <text evidence="2">The sequence shown here is derived from an EMBL/GenBank/DDBJ whole genome shotgun (WGS) entry which is preliminary data.</text>
</comment>
<proteinExistence type="predicted"/>
<dbReference type="InterPro" id="IPR056632">
    <property type="entry name" value="DUF7730"/>
</dbReference>
<evidence type="ECO:0000313" key="3">
    <source>
        <dbReference type="Proteomes" id="UP001310594"/>
    </source>
</evidence>